<evidence type="ECO:0000256" key="17">
    <source>
        <dbReference type="ARBA" id="ARBA00038851"/>
    </source>
</evidence>
<comment type="subcellular location">
    <subcellularLocation>
        <location evidence="1">Endoplasmic reticulum membrane</location>
        <topology evidence="1">Multi-pass membrane protein</topology>
    </subcellularLocation>
</comment>
<dbReference type="Pfam" id="PF01222">
    <property type="entry name" value="ERG4_ERG24"/>
    <property type="match status" value="1"/>
</dbReference>
<keyword evidence="10" id="KW-1133">Transmembrane helix</keyword>
<evidence type="ECO:0000256" key="18">
    <source>
        <dbReference type="ARBA" id="ARBA00039984"/>
    </source>
</evidence>
<evidence type="ECO:0000256" key="14">
    <source>
        <dbReference type="ARBA" id="ARBA00023136"/>
    </source>
</evidence>
<keyword evidence="12" id="KW-0756">Sterol biosynthesis</keyword>
<evidence type="ECO:0000256" key="9">
    <source>
        <dbReference type="ARBA" id="ARBA00022955"/>
    </source>
</evidence>
<dbReference type="AlphaFoldDB" id="A0A1D6H7Y7"/>
<dbReference type="PANTHER" id="PTHR21257">
    <property type="entry name" value="DELTA(14)-STEROL REDUCTASE"/>
    <property type="match status" value="1"/>
</dbReference>
<dbReference type="EMBL" id="CM000781">
    <property type="protein sequence ID" value="AQK70866.1"/>
    <property type="molecule type" value="Genomic_DNA"/>
</dbReference>
<evidence type="ECO:0000256" key="13">
    <source>
        <dbReference type="ARBA" id="ARBA00023098"/>
    </source>
</evidence>
<name>A0A1D6H7Y7_MAIZE</name>
<gene>
    <name evidence="20" type="ORF">ZEAMMB73_Zm00001d016463</name>
</gene>
<keyword evidence="3" id="KW-0444">Lipid biosynthesis</keyword>
<keyword evidence="14" id="KW-0472">Membrane</keyword>
<keyword evidence="15" id="KW-1207">Sterol metabolism</keyword>
<dbReference type="GO" id="GO:0047598">
    <property type="term" value="F:7-dehydrocholesterol reductase activity"/>
    <property type="evidence" value="ECO:0007669"/>
    <property type="project" value="UniProtKB-EC"/>
</dbReference>
<dbReference type="InterPro" id="IPR001171">
    <property type="entry name" value="ERG24_DHCR-like"/>
</dbReference>
<keyword evidence="11" id="KW-0560">Oxidoreductase</keyword>
<keyword evidence="9" id="KW-0752">Steroid biosynthesis</keyword>
<evidence type="ECO:0000256" key="7">
    <source>
        <dbReference type="ARBA" id="ARBA00022824"/>
    </source>
</evidence>
<evidence type="ECO:0000256" key="5">
    <source>
        <dbReference type="ARBA" id="ARBA00022692"/>
    </source>
</evidence>
<evidence type="ECO:0000256" key="16">
    <source>
        <dbReference type="ARBA" id="ARBA00023221"/>
    </source>
</evidence>
<dbReference type="FunFam" id="1.20.120.1630:FF:000006">
    <property type="entry name" value="Putative 7-dehydrocholesterol reductase"/>
    <property type="match status" value="1"/>
</dbReference>
<keyword evidence="5" id="KW-0812">Transmembrane</keyword>
<evidence type="ECO:0000256" key="4">
    <source>
        <dbReference type="ARBA" id="ARBA00022548"/>
    </source>
</evidence>
<keyword evidence="8" id="KW-0521">NADP</keyword>
<reference evidence="20" key="1">
    <citation type="submission" date="2015-12" db="EMBL/GenBank/DDBJ databases">
        <title>Update maize B73 reference genome by single molecule sequencing technologies.</title>
        <authorList>
            <consortium name="Maize Genome Sequencing Project"/>
            <person name="Ware D."/>
        </authorList>
    </citation>
    <scope>NUCLEOTIDE SEQUENCE</scope>
    <source>
        <tissue evidence="20">Seedling</tissue>
    </source>
</reference>
<dbReference type="GO" id="GO:0006695">
    <property type="term" value="P:cholesterol biosynthetic process"/>
    <property type="evidence" value="ECO:0007669"/>
    <property type="project" value="UniProtKB-KW"/>
</dbReference>
<sequence>MAKPKPSSAGAKPTAAAPPVTVHSALVTYTSMLALLSLCPPFVILLWYTMVHADGSVVRTYEHLRDHGVLEGLKAIWPMPTLVAWKIIFGFGLFEAVLQLLLPGKRFEGPISPAGNVPVYKANGLQAYAVTLITYLGLWWFGIFNPAIVYDHLGEIYSALVFGSFVFCIFLYIKGHVFPSSSDSGSSGNVIIDFYWGMELYPRIGKYFDIKVFTNCRFGMMSWAVLAVTYCIKQYEMNGRVADSMLVNTALMLIYITKFFWWESGYWCTMDIAHDRGTQLYCSLVPDSQWINICFLQILMQLALSILLAGMLCIYINYDCDRQRQEFRRTNGKCSVWGKAPSKIVASYQTTKGETKTSLLLTSGWWGLSRHFHYVPEILSAFFWTVPALFNHFLPYFYVIFLTILLFDRAKRDDDRCSSKYGKYWKIYCNKVPYRVIPGIY</sequence>
<keyword evidence="16" id="KW-0753">Steroid metabolism</keyword>
<dbReference type="ExpressionAtlas" id="A0A1D6H7Y7">
    <property type="expression patterns" value="baseline and differential"/>
</dbReference>
<evidence type="ECO:0000256" key="2">
    <source>
        <dbReference type="ARBA" id="ARBA00005402"/>
    </source>
</evidence>
<dbReference type="InterPro" id="IPR018083">
    <property type="entry name" value="Sterol_reductase_CS"/>
</dbReference>
<dbReference type="PANTHER" id="PTHR21257:SF38">
    <property type="entry name" value="7-DEHYDROCHOLESTEROL REDUCTASE"/>
    <property type="match status" value="1"/>
</dbReference>
<proteinExistence type="inferred from homology"/>
<dbReference type="Gene3D" id="1.20.120.1630">
    <property type="match status" value="1"/>
</dbReference>
<keyword evidence="4" id="KW-0153">Cholesterol metabolism</keyword>
<keyword evidence="13" id="KW-0443">Lipid metabolism</keyword>
<evidence type="ECO:0000256" key="15">
    <source>
        <dbReference type="ARBA" id="ARBA00023166"/>
    </source>
</evidence>
<protein>
    <recommendedName>
        <fullName evidence="18">7-dehydrocholesterol reductase</fullName>
        <ecNumber evidence="17">1.3.1.21</ecNumber>
    </recommendedName>
    <alternativeName>
        <fullName evidence="19">Sterol Delta(7)-reductase</fullName>
    </alternativeName>
</protein>
<dbReference type="EC" id="1.3.1.21" evidence="17"/>
<evidence type="ECO:0000313" key="20">
    <source>
        <dbReference type="EMBL" id="AQK70866.1"/>
    </source>
</evidence>
<evidence type="ECO:0000256" key="1">
    <source>
        <dbReference type="ARBA" id="ARBA00004477"/>
    </source>
</evidence>
<evidence type="ECO:0000256" key="12">
    <source>
        <dbReference type="ARBA" id="ARBA00023011"/>
    </source>
</evidence>
<evidence type="ECO:0000256" key="10">
    <source>
        <dbReference type="ARBA" id="ARBA00022989"/>
    </source>
</evidence>
<dbReference type="GO" id="GO:0005789">
    <property type="term" value="C:endoplasmic reticulum membrane"/>
    <property type="evidence" value="ECO:0007669"/>
    <property type="project" value="UniProtKB-SubCell"/>
</dbReference>
<dbReference type="PROSITE" id="PS01018">
    <property type="entry name" value="STEROL_REDUCT_2"/>
    <property type="match status" value="1"/>
</dbReference>
<evidence type="ECO:0000256" key="11">
    <source>
        <dbReference type="ARBA" id="ARBA00023002"/>
    </source>
</evidence>
<accession>A0A1D6H7Y7</accession>
<keyword evidence="7" id="KW-0256">Endoplasmic reticulum</keyword>
<evidence type="ECO:0000256" key="3">
    <source>
        <dbReference type="ARBA" id="ARBA00022516"/>
    </source>
</evidence>
<evidence type="ECO:0000256" key="19">
    <source>
        <dbReference type="ARBA" id="ARBA00042688"/>
    </source>
</evidence>
<comment type="similarity">
    <text evidence="2">Belongs to the ERG4/ERG24 family.</text>
</comment>
<dbReference type="PROSITE" id="PS01017">
    <property type="entry name" value="STEROL_REDUCT_1"/>
    <property type="match status" value="1"/>
</dbReference>
<evidence type="ECO:0000256" key="8">
    <source>
        <dbReference type="ARBA" id="ARBA00022857"/>
    </source>
</evidence>
<organism evidence="20">
    <name type="scientific">Zea mays</name>
    <name type="common">Maize</name>
    <dbReference type="NCBI Taxonomy" id="4577"/>
    <lineage>
        <taxon>Eukaryota</taxon>
        <taxon>Viridiplantae</taxon>
        <taxon>Streptophyta</taxon>
        <taxon>Embryophyta</taxon>
        <taxon>Tracheophyta</taxon>
        <taxon>Spermatophyta</taxon>
        <taxon>Magnoliopsida</taxon>
        <taxon>Liliopsida</taxon>
        <taxon>Poales</taxon>
        <taxon>Poaceae</taxon>
        <taxon>PACMAD clade</taxon>
        <taxon>Panicoideae</taxon>
        <taxon>Andropogonodae</taxon>
        <taxon>Andropogoneae</taxon>
        <taxon>Tripsacinae</taxon>
        <taxon>Zea</taxon>
    </lineage>
</organism>
<evidence type="ECO:0000256" key="6">
    <source>
        <dbReference type="ARBA" id="ARBA00022778"/>
    </source>
</evidence>
<keyword evidence="6" id="KW-0152">Cholesterol biosynthesis</keyword>